<reference evidence="2" key="1">
    <citation type="submission" date="2016-11" db="EMBL/GenBank/DDBJ databases">
        <title>Complete Genome Sequence of alachlor-degrading Sphingomonas sp. strain JJ-A5.</title>
        <authorList>
            <person name="Lee H."/>
            <person name="Ka J.-O."/>
        </authorList>
    </citation>
    <scope>NUCLEOTIDE SEQUENCE [LARGE SCALE GENOMIC DNA]</scope>
    <source>
        <strain evidence="2">JJ-A5</strain>
    </source>
</reference>
<sequence>MSALQQQAVRPDHNALFEAWDAADAAWGRELHRLYGERGDDARYGSAGMATSRLKELRDDFMRTGDAWRAAYDARFDSQSEDLIAVELRA</sequence>
<gene>
    <name evidence="1" type="ORF">BSL82_10050</name>
</gene>
<proteinExistence type="predicted"/>
<evidence type="ECO:0000313" key="2">
    <source>
        <dbReference type="Proteomes" id="UP000182063"/>
    </source>
</evidence>
<keyword evidence="2" id="KW-1185">Reference proteome</keyword>
<protein>
    <submittedName>
        <fullName evidence="1">Uncharacterized protein</fullName>
    </submittedName>
</protein>
<dbReference type="EMBL" id="CP018221">
    <property type="protein sequence ID" value="API59615.1"/>
    <property type="molecule type" value="Genomic_DNA"/>
</dbReference>
<evidence type="ECO:0000313" key="1">
    <source>
        <dbReference type="EMBL" id="API59615.1"/>
    </source>
</evidence>
<accession>A0A1L3ZVH5</accession>
<dbReference type="STRING" id="1921510.BSL82_10050"/>
<dbReference type="AlphaFoldDB" id="A0A1L3ZVH5"/>
<dbReference type="KEGG" id="sphj:BSL82_10050"/>
<name>A0A1L3ZVH5_9SPHN</name>
<dbReference type="RefSeq" id="WP_072597289.1">
    <property type="nucleotide sequence ID" value="NZ_CP018221.1"/>
</dbReference>
<dbReference type="Proteomes" id="UP000182063">
    <property type="component" value="Chromosome"/>
</dbReference>
<organism evidence="1 2">
    <name type="scientific">Tardibacter chloracetimidivorans</name>
    <dbReference type="NCBI Taxonomy" id="1921510"/>
    <lineage>
        <taxon>Bacteria</taxon>
        <taxon>Pseudomonadati</taxon>
        <taxon>Pseudomonadota</taxon>
        <taxon>Alphaproteobacteria</taxon>
        <taxon>Sphingomonadales</taxon>
        <taxon>Sphingomonadaceae</taxon>
        <taxon>Tardibacter</taxon>
    </lineage>
</organism>